<evidence type="ECO:0000256" key="46">
    <source>
        <dbReference type="ARBA" id="ARBA00022953"/>
    </source>
</evidence>
<dbReference type="GO" id="GO:0019062">
    <property type="term" value="P:virion attachment to host cell"/>
    <property type="evidence" value="ECO:0007669"/>
    <property type="project" value="UniProtKB-KW"/>
</dbReference>
<dbReference type="InterPro" id="IPR000081">
    <property type="entry name" value="Peptidase_C3"/>
</dbReference>
<dbReference type="SUPFAM" id="SSF88633">
    <property type="entry name" value="Positive stranded ssRNA viruses"/>
    <property type="match status" value="2"/>
</dbReference>
<comment type="function">
    <text evidence="67">Plays an essential role in the virus replication cycle by acting as a viroporin. Creates a pore in the host endoplasmic reticulum and as a consequence releases Ca2+ in the cytoplasm of infected cell. In turn, high levels of cytoplasmic calcium may trigger membrane trafficking and transport of viral ER-associated proteins to viroplasms, sites of viral genome replication.</text>
</comment>
<evidence type="ECO:0000256" key="37">
    <source>
        <dbReference type="ARBA" id="ARBA00022809"/>
    </source>
</evidence>
<keyword evidence="29" id="KW-0479">Metal-binding</keyword>
<feature type="domain" description="RdRp catalytic" evidence="71">
    <location>
        <begin position="1975"/>
        <end position="2090"/>
    </location>
</feature>
<keyword evidence="21 70" id="KW-0945">Host-virus interaction</keyword>
<dbReference type="EC" id="3.4.22.29" evidence="70"/>
<dbReference type="GO" id="GO:0039522">
    <property type="term" value="P:symbiont-mediated suppression of host mRNA export from nucleus"/>
    <property type="evidence" value="ECO:0007669"/>
    <property type="project" value="UniProtKB-KW"/>
</dbReference>
<evidence type="ECO:0000256" key="66">
    <source>
        <dbReference type="ARBA" id="ARBA00047631"/>
    </source>
</evidence>
<keyword evidence="56 70" id="KW-1172">Pore-mediated penetration of viral genome into host cell</keyword>
<dbReference type="FunFam" id="2.60.120.20:FF:000002">
    <property type="entry name" value="Genome polyprotein"/>
    <property type="match status" value="1"/>
</dbReference>
<dbReference type="FunFam" id="2.40.10.10:FF:000022">
    <property type="entry name" value="Genome polyprotein"/>
    <property type="match status" value="1"/>
</dbReference>
<comment type="function">
    <text evidence="68">Acts as a primer for viral RNA replication and remains covalently bound to viral genomic RNA. VPg is uridylylated prior to priming replication into VPg-pUpU. The oriI viral genomic sequence may act as a template for this. The VPg-pUpU is then used as primer on the genomic RNA poly(A) by the RNA-dependent RNA polymerase to replicate the viral genome. During genome replication, the VPg-RNA linkage is removed by the host TDP2, thereby accelerating replication. During the late stage of the replication cycle, host TDP2 is excluded from sites of viral RNA synthesis and encapsidation, allowing for the generation of progeny virions.</text>
</comment>
<dbReference type="Proteomes" id="UP000114836">
    <property type="component" value="Genome"/>
</dbReference>
<dbReference type="GO" id="GO:0004197">
    <property type="term" value="F:cysteine-type endopeptidase activity"/>
    <property type="evidence" value="ECO:0007669"/>
    <property type="project" value="UniProtKB-EC"/>
</dbReference>
<comment type="function">
    <text evidence="70">Protease 3C: Major viral protease that mediates proteolytic processing of the polyprotein. Cleaves host EIF5B, contributing to host translation shutoff. Cleaves also host PABPC1, contributing to host translation shutoff.</text>
</comment>
<dbReference type="Gene3D" id="3.30.70.270">
    <property type="match status" value="1"/>
</dbReference>
<evidence type="ECO:0000259" key="72">
    <source>
        <dbReference type="PROSITE" id="PS51218"/>
    </source>
</evidence>
<evidence type="ECO:0000256" key="52">
    <source>
        <dbReference type="ARBA" id="ARBA00023136"/>
    </source>
</evidence>
<keyword evidence="50 70" id="KW-0406">Ion transport</keyword>
<dbReference type="SUPFAM" id="SSF52540">
    <property type="entry name" value="P-loop containing nucleoside triphosphate hydrolases"/>
    <property type="match status" value="1"/>
</dbReference>
<comment type="subunit">
    <text evidence="65">Homohexamer; forms a hexameric ring structure with 6-fold symmetry characteristic of AAA+ ATPases. Interacts (via N-terminus) with host RTN3 (via reticulon domain); this interaction is important for viral replication. Interacts with capsid protein VP3; this interaction may be important for virion morphogenesis.</text>
</comment>
<dbReference type="InterPro" id="IPR029053">
    <property type="entry name" value="Viral_coat"/>
</dbReference>
<keyword evidence="14 70" id="KW-0696">RNA-directed RNA polymerase</keyword>
<dbReference type="InterPro" id="IPR033703">
    <property type="entry name" value="Rhv-like"/>
</dbReference>
<keyword evidence="38" id="KW-0068">Autocatalytic cleavage</keyword>
<dbReference type="InterPro" id="IPR044067">
    <property type="entry name" value="PCV_3C_PRO"/>
</dbReference>
<evidence type="ECO:0000256" key="28">
    <source>
        <dbReference type="ARBA" id="ARBA00022707"/>
    </source>
</evidence>
<protein>
    <recommendedName>
        <fullName evidence="70">Genome polyprotein</fullName>
    </recommendedName>
    <component>
        <recommendedName>
            <fullName evidence="70">P3</fullName>
        </recommendedName>
    </component>
    <component>
        <recommendedName>
            <fullName evidence="70">Protein 3AB</fullName>
        </recommendedName>
    </component>
    <component>
        <recommendedName>
            <fullName evidence="70">P2</fullName>
        </recommendedName>
    </component>
    <component>
        <recommendedName>
            <fullName evidence="70">P1</fullName>
        </recommendedName>
    </component>
    <component>
        <recommendedName>
            <fullName evidence="70">Capsid protein VP0</fullName>
        </recommendedName>
        <alternativeName>
            <fullName evidence="70">VP4-VP2</fullName>
        </alternativeName>
    </component>
    <component>
        <recommendedName>
            <fullName evidence="70">Capsid protein VP4</fullName>
        </recommendedName>
        <alternativeName>
            <fullName evidence="70">P1A</fullName>
        </alternativeName>
        <alternativeName>
            <fullName evidence="70">Virion protein 4</fullName>
        </alternativeName>
    </component>
    <component>
        <recommendedName>
            <fullName evidence="70">Capsid protein VP2</fullName>
        </recommendedName>
        <alternativeName>
            <fullName evidence="70">P1B</fullName>
        </alternativeName>
        <alternativeName>
            <fullName evidence="70">Virion protein 2</fullName>
        </alternativeName>
    </component>
    <component>
        <recommendedName>
            <fullName evidence="70">Capsid protein VP3</fullName>
        </recommendedName>
        <alternativeName>
            <fullName evidence="70">P1C</fullName>
        </alternativeName>
        <alternativeName>
            <fullName evidence="70">Virion protein 3</fullName>
        </alternativeName>
    </component>
    <component>
        <recommendedName>
            <fullName evidence="70">Capsid protein VP1</fullName>
        </recommendedName>
        <alternativeName>
            <fullName evidence="70">P1D</fullName>
        </alternativeName>
        <alternativeName>
            <fullName evidence="70">Virion protein 1</fullName>
        </alternativeName>
    </component>
    <component>
        <recommendedName>
            <fullName evidence="70">Protease 2A</fullName>
            <shortName evidence="70">P2A</shortName>
            <ecNumber evidence="70">3.4.22.29</ecNumber>
        </recommendedName>
        <alternativeName>
            <fullName evidence="70">Picornain 2A</fullName>
        </alternativeName>
        <alternativeName>
            <fullName evidence="70">Protein 2A</fullName>
        </alternativeName>
    </component>
    <component>
        <recommendedName>
            <fullName evidence="70">Protein 2B</fullName>
            <shortName evidence="70">P2B</shortName>
        </recommendedName>
    </component>
    <component>
        <recommendedName>
            <fullName evidence="70">Protein 2C</fullName>
            <shortName evidence="70">P2C</shortName>
            <ecNumber evidence="70">3.6.1.15</ecNumber>
        </recommendedName>
    </component>
    <component>
        <recommendedName>
            <fullName evidence="70">Protein 3A</fullName>
            <shortName evidence="70">P3A</shortName>
        </recommendedName>
    </component>
    <component>
        <recommendedName>
            <fullName evidence="70">Viral protein genome-linked</fullName>
            <shortName evidence="70">VPg</shortName>
        </recommendedName>
        <alternativeName>
            <fullName evidence="70">Protein 3B</fullName>
            <shortName evidence="70">P3B</shortName>
        </alternativeName>
    </component>
    <component>
        <recommendedName>
            <fullName evidence="70">Protein 3CD</fullName>
            <ecNumber evidence="70">3.4.22.28</ecNumber>
        </recommendedName>
    </component>
    <component>
        <recommendedName>
            <fullName evidence="70">Protease 3C</fullName>
            <shortName evidence="70">P3C</shortName>
        </recommendedName>
    </component>
    <component>
        <recommendedName>
            <fullName evidence="70">RNA-directed RNA polymerase</fullName>
            <shortName evidence="70">RdRp</shortName>
            <ecNumber evidence="70">2.7.7.48</ecNumber>
        </recommendedName>
        <alternativeName>
            <fullName evidence="70">3D polymerase</fullName>
            <shortName evidence="70">3Dpol</shortName>
        </alternativeName>
        <alternativeName>
            <fullName evidence="70">Protein 3D</fullName>
            <shortName evidence="70">3D</shortName>
        </alternativeName>
    </component>
</protein>
<evidence type="ECO:0000256" key="30">
    <source>
        <dbReference type="ARBA" id="ARBA00022737"/>
    </source>
</evidence>
<keyword evidence="40 70" id="KW-0067">ATP-binding</keyword>
<comment type="subunit">
    <text evidence="70">Capsid protein VP1: Interacts with capsid protein VP0, and capsid protein VP3 to form heterotrimeric protomers. Five protomers subsequently associate to form pentamers which serve as building blocks for the capsid. Interacts with capsid protein VP2, capsid protein VP3 and capsid protein VP4 following cleavage of capsid protein VP0.</text>
</comment>
<dbReference type="Pfam" id="PF08727">
    <property type="entry name" value="P3A"/>
    <property type="match status" value="1"/>
</dbReference>
<dbReference type="InterPro" id="IPR043502">
    <property type="entry name" value="DNA/RNA_pol_sf"/>
</dbReference>
<dbReference type="GO" id="GO:0044694">
    <property type="term" value="P:symbiont genome entry into host cell via pore formation in plasma membrane"/>
    <property type="evidence" value="ECO:0007669"/>
    <property type="project" value="UniProtKB-KW"/>
</dbReference>
<keyword evidence="19 70" id="KW-0167">Capsid protein</keyword>
<keyword evidence="60 70" id="KW-0407">Ion channel</keyword>
<dbReference type="GO" id="GO:0005524">
    <property type="term" value="F:ATP binding"/>
    <property type="evidence" value="ECO:0007669"/>
    <property type="project" value="UniProtKB-KW"/>
</dbReference>
<keyword evidence="13 70" id="KW-1113">Inhibition of host RLR pathway by virus</keyword>
<keyword evidence="51" id="KW-1088">Inhibition of host RIG-I by virus</keyword>
<evidence type="ECO:0000256" key="55">
    <source>
        <dbReference type="ARBA" id="ARBA00023247"/>
    </source>
</evidence>
<dbReference type="Gene3D" id="2.40.10.10">
    <property type="entry name" value="Trypsin-like serine proteases"/>
    <property type="match status" value="4"/>
</dbReference>
<evidence type="ECO:0000256" key="16">
    <source>
        <dbReference type="ARBA" id="ARBA00022520"/>
    </source>
</evidence>
<evidence type="ECO:0000256" key="70">
    <source>
        <dbReference type="RuleBase" id="RU364118"/>
    </source>
</evidence>
<dbReference type="FunFam" id="2.60.120.20:FF:000001">
    <property type="entry name" value="Genome polyprotein"/>
    <property type="match status" value="1"/>
</dbReference>
<dbReference type="PROSITE" id="PS51218">
    <property type="entry name" value="SF3_HELICASE_2"/>
    <property type="match status" value="1"/>
</dbReference>
<comment type="function">
    <text evidence="62">Localizes the viral replication complex to the surface of membranous vesicles. It inhibits host cell endoplasmic reticulum-to-Golgi apparatus transport and causes the disassembly of the Golgi complex, possibly through GBF1 interaction. This would result in depletion of MHC, trail receptors and IFN receptors at the host cell surface. Plays an essential role in viral RNA replication by recruiting ACBD3 and PI4KB at the viral replication sites, thereby allowing the formation of the rearranged membranous structures where viral replication takes place.</text>
</comment>
<dbReference type="InterPro" id="IPR007094">
    <property type="entry name" value="RNA-dir_pol_PSvirus"/>
</dbReference>
<dbReference type="EC" id="3.6.1.15" evidence="70"/>
<keyword evidence="37 70" id="KW-1193">Eukaryotic host translation shutoff by virus</keyword>
<comment type="subunit">
    <text evidence="10">Interacts with protein 3CD.</text>
</comment>
<proteinExistence type="inferred from homology"/>
<keyword evidence="34 70" id="KW-1161">Viral attachment to host cell</keyword>
<dbReference type="InterPro" id="IPR036203">
    <property type="entry name" value="P3A_soluble_dom"/>
</dbReference>
<dbReference type="InterPro" id="IPR003138">
    <property type="entry name" value="Pico_P1A"/>
</dbReference>
<keyword evidence="32" id="KW-0863">Zinc-finger</keyword>
<dbReference type="InterPro" id="IPR014759">
    <property type="entry name" value="Helicase_SF3_ssRNA_vir"/>
</dbReference>
<dbReference type="GO" id="GO:0015267">
    <property type="term" value="F:channel activity"/>
    <property type="evidence" value="ECO:0007669"/>
    <property type="project" value="UniProtKB-KW"/>
</dbReference>
<dbReference type="GO" id="GO:0006508">
    <property type="term" value="P:proteolysis"/>
    <property type="evidence" value="ECO:0007669"/>
    <property type="project" value="UniProtKB-KW"/>
</dbReference>
<keyword evidence="52 70" id="KW-0472">Membrane</keyword>
<dbReference type="GO" id="GO:0005198">
    <property type="term" value="F:structural molecule activity"/>
    <property type="evidence" value="ECO:0007669"/>
    <property type="project" value="InterPro"/>
</dbReference>
<dbReference type="EMBL" id="KJ170503">
    <property type="protein sequence ID" value="AIB00459.1"/>
    <property type="molecule type" value="Genomic_RNA"/>
</dbReference>
<keyword evidence="12 70" id="KW-0813">Transport</keyword>
<comment type="catalytic activity">
    <reaction evidence="70">
        <text>Selective cleavage of Gln-|-Gly bond in the poliovirus polyprotein. In other picornavirus reactions Glu may be substituted for Gln, and Ser or Thr for Gly.</text>
        <dbReference type="EC" id="3.4.22.28"/>
    </reaction>
</comment>
<dbReference type="GO" id="GO:0017111">
    <property type="term" value="F:ribonucleoside triphosphate phosphatase activity"/>
    <property type="evidence" value="ECO:0007669"/>
    <property type="project" value="UniProtKB-EC"/>
</dbReference>
<keyword evidence="58 70" id="KW-0449">Lipoprotein</keyword>
<evidence type="ECO:0000313" key="77">
    <source>
        <dbReference type="Proteomes" id="UP000151323"/>
    </source>
</evidence>
<keyword evidence="39" id="KW-0862">Zinc</keyword>
<dbReference type="InterPro" id="IPR027417">
    <property type="entry name" value="P-loop_NTPase"/>
</dbReference>
<evidence type="ECO:0000313" key="75">
    <source>
        <dbReference type="EMBL" id="AIB00459.1"/>
    </source>
</evidence>
<keyword evidence="57 70" id="KW-0899">Viral immunoevasion</keyword>
<evidence type="ECO:0000256" key="1">
    <source>
        <dbReference type="ARBA" id="ARBA00001946"/>
    </source>
</evidence>
<evidence type="ECO:0000256" key="53">
    <source>
        <dbReference type="ARBA" id="ARBA00023197"/>
    </source>
</evidence>
<dbReference type="InterPro" id="IPR043504">
    <property type="entry name" value="Peptidase_S1_PA_chymotrypsin"/>
</dbReference>
<evidence type="ECO:0000256" key="29">
    <source>
        <dbReference type="ARBA" id="ARBA00022723"/>
    </source>
</evidence>
<evidence type="ECO:0000256" key="39">
    <source>
        <dbReference type="ARBA" id="ARBA00022833"/>
    </source>
</evidence>
<comment type="subunit">
    <text evidence="69">homodimer.</text>
</comment>
<comment type="subunit">
    <text evidence="8">Interacts with Viral protein genome-linked and with protein 3CD.</text>
</comment>
<dbReference type="InterPro" id="IPR001205">
    <property type="entry name" value="RNA-dir_pol_C"/>
</dbReference>
<comment type="function">
    <text evidence="70">Protein 2B: Plays an essential role in the virus replication cycle by acting as a viroporin. Creates a pore in the host reticulum endoplasmic and as a consequence releases Ca2+ in the cytoplasm of infected cell. In turn, high levels of cytoplasmic calcium may trigger membrane trafficking and transport of viral ER-associated proteins to viroplasms, sites of viral genome replication.</text>
</comment>
<keyword evidence="35 70" id="KW-0347">Helicase</keyword>
<comment type="subunit">
    <text evidence="6">Interacts with RNA-directed RNA polymerase.</text>
</comment>
<dbReference type="FunFam" id="3.30.70.270:FF:000008">
    <property type="entry name" value="Genome polyprotein"/>
    <property type="match status" value="1"/>
</dbReference>
<dbReference type="InterPro" id="IPR000605">
    <property type="entry name" value="Helicase_SF3_ssDNA/RNA_vir"/>
</dbReference>
<dbReference type="Gene3D" id="1.20.960.20">
    <property type="match status" value="1"/>
</dbReference>
<evidence type="ECO:0000256" key="40">
    <source>
        <dbReference type="ARBA" id="ARBA00022840"/>
    </source>
</evidence>
<dbReference type="Pfam" id="PF00680">
    <property type="entry name" value="RdRP_1"/>
    <property type="match status" value="1"/>
</dbReference>
<comment type="function">
    <text evidence="70">Protease 2A: Cysteine protease that cleaves viral polyprotein and specific host proteins.</text>
</comment>
<keyword evidence="20" id="KW-1048">Host nucleus</keyword>
<evidence type="ECO:0000256" key="57">
    <source>
        <dbReference type="ARBA" id="ARBA00023280"/>
    </source>
</evidence>
<evidence type="ECO:0000256" key="8">
    <source>
        <dbReference type="ARBA" id="ARBA00011236"/>
    </source>
</evidence>
<comment type="function">
    <text evidence="70">Protein 2C: Induces and associates with structural rearrangements of intracellular membranes. Displays RNA-binding, nucleotide binding and NTPase activities. May play a role in virion morphogenesis and viral RNA encapsidation by interacting with the capsid protein VP3.</text>
</comment>
<keyword evidence="28 70" id="KW-0519">Myristate</keyword>
<comment type="function">
    <text evidence="70">Capsid protein VP4: Lies on the inner surface of the capsid shell. After binding to the host receptor, the capsid undergoes conformational changes. Capsid protein VP4 is released, Capsid protein VP1 N-terminus is externalized, and together, they shape a pore in the host membrane through which the viral genome is translocated into the host cell cytoplasm.</text>
</comment>
<evidence type="ECO:0000256" key="69">
    <source>
        <dbReference type="ARBA" id="ARBA00066100"/>
    </source>
</evidence>
<keyword evidence="30 70" id="KW-0677">Repeat</keyword>
<dbReference type="InterPro" id="IPR002527">
    <property type="entry name" value="Pico_P2B"/>
</dbReference>
<evidence type="ECO:0000259" key="73">
    <source>
        <dbReference type="PROSITE" id="PS51874"/>
    </source>
</evidence>
<evidence type="ECO:0000256" key="44">
    <source>
        <dbReference type="ARBA" id="ARBA00022884"/>
    </source>
</evidence>
<evidence type="ECO:0000256" key="11">
    <source>
        <dbReference type="ARBA" id="ARBA00011876"/>
    </source>
</evidence>
<keyword evidence="54 70" id="KW-1035">Host cytoplasm</keyword>
<feature type="domain" description="SF3 helicase" evidence="72">
    <location>
        <begin position="1232"/>
        <end position="1388"/>
    </location>
</feature>
<evidence type="ECO:0000256" key="58">
    <source>
        <dbReference type="ARBA" id="ARBA00023288"/>
    </source>
</evidence>
<dbReference type="GO" id="GO:0039694">
    <property type="term" value="P:viral RNA genome replication"/>
    <property type="evidence" value="ECO:0007669"/>
    <property type="project" value="InterPro"/>
</dbReference>
<keyword evidence="41" id="KW-0460">Magnesium</keyword>
<comment type="function">
    <text evidence="70">Capsid protein VP3: Forms an icosahedral capsid of pseudo T=3 symmetry with capsid proteins VP2 and VP3. The capsid is 300 Angstroms in diameter, composed of 60 copies of each capsid protein and enclosing the viral positive strand RNA genome.</text>
</comment>
<comment type="catalytic activity">
    <reaction evidence="70">
        <text>RNA(n) + a ribonucleoside 5'-triphosphate = RNA(n+1) + diphosphate</text>
        <dbReference type="Rhea" id="RHEA:21248"/>
        <dbReference type="Rhea" id="RHEA-COMP:14527"/>
        <dbReference type="Rhea" id="RHEA-COMP:17342"/>
        <dbReference type="ChEBI" id="CHEBI:33019"/>
        <dbReference type="ChEBI" id="CHEBI:61557"/>
        <dbReference type="ChEBI" id="CHEBI:140395"/>
        <dbReference type="EC" id="2.7.7.48"/>
    </reaction>
</comment>
<dbReference type="InterPro" id="IPR014838">
    <property type="entry name" value="P3A"/>
</dbReference>
<dbReference type="SUPFAM" id="SSF50494">
    <property type="entry name" value="Trypsin-like serine proteases"/>
    <property type="match status" value="2"/>
</dbReference>
<reference evidence="76 77" key="1">
    <citation type="journal article" date="2016" name="J. Virol.">
        <title>Sabin Vaccine Reversion in the Field: a Comprehensive Analysis of Sabin-Like Poliovirus Isolates in Nigeria.</title>
        <authorList>
            <person name="Famulare M."/>
            <person name="Chang S."/>
            <person name="Iber J."/>
            <person name="Zhao K."/>
            <person name="Adeniji J.A."/>
            <person name="Bukbuk D."/>
            <person name="Baba M."/>
            <person name="Behrend M."/>
            <person name="Burns C.C."/>
            <person name="Oberste M.S."/>
        </authorList>
    </citation>
    <scope>NUCLEOTIDE SEQUENCE [LARGE SCALE GENOMIC DNA]</scope>
    <source>
        <strain evidence="74">NIE0918388</strain>
        <strain evidence="75">NIE0918389</strain>
    </source>
</reference>
<comment type="subunit">
    <text evidence="11">Interacts with protein 3AB and with RNA-directed RNA polymerase.</text>
</comment>
<dbReference type="SUPFAM" id="SSF89043">
    <property type="entry name" value="Soluble domain of poliovirus core protein 3a"/>
    <property type="match status" value="1"/>
</dbReference>
<comment type="function">
    <text evidence="70">Capsid protein VP1: Forms an icosahedral capsid of pseudo T=3 symmetry with capsid proteins VP2 and VP3. The capsid is 300 Angstroms in diameter, composed of 60 copies of each capsid protein and enclosing the viral positive strand RNA genome. Capsid protein VP1 mainly forms the vertices of the capsid. Capsid protein VP1 interacts with host cell receptor to provide virion attachment to target host cells. This attachment induces virion internalization. Tyrosine kinases are probably involved in the entry process. After binding to its receptor, the capsid undergoes conformational changes. Capsid protein VP1 N-terminus (that contains an amphipathic alpha-helix) and capsid protein VP4 are externalized. Together, they shape a pore in the host membrane through which viral genome is translocated to host cell cytoplasm. After genome has been released, the channel shrinks.</text>
</comment>
<dbReference type="Gene3D" id="6.10.20.20">
    <property type="entry name" value="Poliovirus 3A protein-like"/>
    <property type="match status" value="1"/>
</dbReference>
<evidence type="ECO:0000256" key="34">
    <source>
        <dbReference type="ARBA" id="ARBA00022804"/>
    </source>
</evidence>
<dbReference type="Gene3D" id="4.10.880.10">
    <property type="entry name" value="Poliovirus 3D polymerase Domain 1 (Nucleotidyltransferase)"/>
    <property type="match status" value="2"/>
</dbReference>
<dbReference type="GO" id="GO:0003724">
    <property type="term" value="F:RNA helicase activity"/>
    <property type="evidence" value="ECO:0007669"/>
    <property type="project" value="InterPro"/>
</dbReference>
<evidence type="ECO:0000256" key="54">
    <source>
        <dbReference type="ARBA" id="ARBA00023200"/>
    </source>
</evidence>
<dbReference type="FunFam" id="4.10.880.10:FF:000002">
    <property type="entry name" value="Genome polyprotein"/>
    <property type="match status" value="1"/>
</dbReference>
<evidence type="ECO:0000256" key="9">
    <source>
        <dbReference type="ARBA" id="ARBA00011474"/>
    </source>
</evidence>
<comment type="function">
    <text evidence="70">Capsid protein VP0: Component of immature procapsids, which is cleaved into capsid proteins VP4 and VP2 after maturation. Allows the capsid to remain inactive before the maturation step.</text>
</comment>
<evidence type="ECO:0000256" key="49">
    <source>
        <dbReference type="ARBA" id="ARBA00023050"/>
    </source>
</evidence>
<evidence type="ECO:0000256" key="47">
    <source>
        <dbReference type="ARBA" id="ARBA00022995"/>
    </source>
</evidence>
<evidence type="ECO:0000256" key="59">
    <source>
        <dbReference type="ARBA" id="ARBA00023296"/>
    </source>
</evidence>
<evidence type="ECO:0000256" key="22">
    <source>
        <dbReference type="ARBA" id="ARBA00022595"/>
    </source>
</evidence>
<keyword evidence="27 70" id="KW-1143">T=pseudo3 icosahedral capsid protein</keyword>
<evidence type="ECO:0000256" key="17">
    <source>
        <dbReference type="ARBA" id="ARBA00022553"/>
    </source>
</evidence>
<keyword evidence="15 70" id="KW-1036">Host cytoplasmic vesicle</keyword>
<evidence type="ECO:0000256" key="63">
    <source>
        <dbReference type="ARBA" id="ARBA00046425"/>
    </source>
</evidence>
<evidence type="ECO:0000256" key="13">
    <source>
        <dbReference type="ARBA" id="ARBA00022482"/>
    </source>
</evidence>
<keyword evidence="45 70" id="KW-1164">Virus endocytosis by host</keyword>
<keyword evidence="24 70" id="KW-0645">Protease</keyword>
<dbReference type="GO" id="GO:0034220">
    <property type="term" value="P:monoatomic ion transmembrane transport"/>
    <property type="evidence" value="ECO:0007669"/>
    <property type="project" value="UniProtKB-KW"/>
</dbReference>
<comment type="function">
    <text evidence="70">Protein 3AB: Localizes the viral replication complex to the surface of membranous vesicles. Together with protein 3CD binds the Cis-Active RNA Element (CRE) which is involved in RNA synthesis initiation. Acts as a cofactor to stimulate the activity of 3D polymerase, maybe through a nucleid acid chaperone activity.</text>
</comment>
<evidence type="ECO:0000256" key="31">
    <source>
        <dbReference type="ARBA" id="ARBA00022741"/>
    </source>
</evidence>
<evidence type="ECO:0000256" key="26">
    <source>
        <dbReference type="ARBA" id="ARBA00022695"/>
    </source>
</evidence>
<dbReference type="Pfam" id="PF00548">
    <property type="entry name" value="Peptidase_C3"/>
    <property type="match status" value="1"/>
</dbReference>
<evidence type="ECO:0000313" key="74">
    <source>
        <dbReference type="EMBL" id="AIB00458.1"/>
    </source>
</evidence>
<evidence type="ECO:0000256" key="64">
    <source>
        <dbReference type="ARBA" id="ARBA00046709"/>
    </source>
</evidence>
<keyword evidence="16 70" id="KW-0191">Covalent protein-RNA linkage</keyword>
<dbReference type="Proteomes" id="UP000151323">
    <property type="component" value="Genome"/>
</dbReference>
<evidence type="ECO:0000256" key="50">
    <source>
        <dbReference type="ARBA" id="ARBA00023065"/>
    </source>
</evidence>
<evidence type="ECO:0000256" key="62">
    <source>
        <dbReference type="ARBA" id="ARBA00045482"/>
    </source>
</evidence>
<comment type="catalytic activity">
    <reaction evidence="66 70">
        <text>a ribonucleoside 5'-triphosphate + H2O = a ribonucleoside 5'-diphosphate + phosphate + H(+)</text>
        <dbReference type="Rhea" id="RHEA:23680"/>
        <dbReference type="ChEBI" id="CHEBI:15377"/>
        <dbReference type="ChEBI" id="CHEBI:15378"/>
        <dbReference type="ChEBI" id="CHEBI:43474"/>
        <dbReference type="ChEBI" id="CHEBI:57930"/>
        <dbReference type="ChEBI" id="CHEBI:61557"/>
        <dbReference type="EC" id="3.6.1.15"/>
    </reaction>
</comment>
<dbReference type="FunFam" id="4.10.880.10:FF:000001">
    <property type="entry name" value="Genome polyprotein"/>
    <property type="match status" value="1"/>
</dbReference>
<keyword evidence="18 70" id="KW-1192">Host mRNA suppression by virus</keyword>
<evidence type="ECO:0000256" key="12">
    <source>
        <dbReference type="ARBA" id="ARBA00022448"/>
    </source>
</evidence>
<comment type="function">
    <text evidence="70">Protein 3A: Localizes the viral replication complex to the surface of membranous vesicles. It inhibits host cell endoplasmic reticulum-to-Golgi apparatus transport and causes the disassembly of the Golgi complex, possibly through GBF1 interaction. This would result in depletion of MHC, trail receptors and IFN receptors at the host cell surface.</text>
</comment>
<keyword evidence="25 70" id="KW-0808">Transferase</keyword>
<keyword evidence="36" id="KW-0788">Thiol protease</keyword>
<evidence type="ECO:0000256" key="56">
    <source>
        <dbReference type="ARBA" id="ARBA00023255"/>
    </source>
</evidence>
<dbReference type="SUPFAM" id="SSF56672">
    <property type="entry name" value="DNA/RNA polymerases"/>
    <property type="match status" value="1"/>
</dbReference>
<dbReference type="Pfam" id="PF00910">
    <property type="entry name" value="RNA_helicase"/>
    <property type="match status" value="1"/>
</dbReference>
<dbReference type="GO" id="GO:0039540">
    <property type="term" value="P:symbiont-mediated suppression of host cytoplasmic pattern recognition receptor signaling pathway via inhibition of RIG-I activity"/>
    <property type="evidence" value="ECO:0007669"/>
    <property type="project" value="UniProtKB-KW"/>
</dbReference>
<evidence type="ECO:0000256" key="35">
    <source>
        <dbReference type="ARBA" id="ARBA00022806"/>
    </source>
</evidence>
<dbReference type="EMBL" id="KJ170502">
    <property type="protein sequence ID" value="AIB00458.1"/>
    <property type="molecule type" value="Genomic_RNA"/>
</dbReference>
<dbReference type="EC" id="3.4.22.28" evidence="70"/>
<dbReference type="InterPro" id="IPR001676">
    <property type="entry name" value="Picornavirus_capsid"/>
</dbReference>
<evidence type="ECO:0000256" key="43">
    <source>
        <dbReference type="ARBA" id="ARBA00022870"/>
    </source>
</evidence>
<keyword evidence="42 70" id="KW-0946">Virion</keyword>
<dbReference type="Pfam" id="PF00947">
    <property type="entry name" value="Pico_P2A"/>
    <property type="match status" value="1"/>
</dbReference>
<evidence type="ECO:0000256" key="32">
    <source>
        <dbReference type="ARBA" id="ARBA00022771"/>
    </source>
</evidence>
<keyword evidence="44 70" id="KW-0694">RNA-binding</keyword>
<dbReference type="EC" id="2.7.7.48" evidence="70"/>
<keyword evidence="53 70" id="KW-1099">Inhibition of host mRNA nuclear export by virus</keyword>
<evidence type="ECO:0000256" key="7">
    <source>
        <dbReference type="ARBA" id="ARBA00011188"/>
    </source>
</evidence>
<dbReference type="PROSITE" id="PS50507">
    <property type="entry name" value="RDRP_SSRNA_POS"/>
    <property type="match status" value="1"/>
</dbReference>
<evidence type="ECO:0000256" key="25">
    <source>
        <dbReference type="ARBA" id="ARBA00022679"/>
    </source>
</evidence>
<comment type="subunit">
    <text evidence="7">Interacts with capsid protein VP1 and capsid protein VP3 in the mature capsid.</text>
</comment>
<organism evidence="75 76">
    <name type="scientific">Poliovirus 1</name>
    <dbReference type="NCBI Taxonomy" id="12080"/>
    <lineage>
        <taxon>Viruses</taxon>
        <taxon>Riboviria</taxon>
        <taxon>Orthornavirae</taxon>
        <taxon>Pisuviricota</taxon>
        <taxon>Pisoniviricetes</taxon>
        <taxon>Picornavirales</taxon>
        <taxon>Picornaviridae</taxon>
        <taxon>Ensavirinae</taxon>
        <taxon>Enterovirus</taxon>
        <taxon>Enterovirus coxsackiepol</taxon>
        <taxon>Enterovirus C</taxon>
    </lineage>
</organism>
<dbReference type="GO" id="GO:0039520">
    <property type="term" value="P:symbiont-mediated activation of host autophagy"/>
    <property type="evidence" value="ECO:0007669"/>
    <property type="project" value="UniProtKB-KW"/>
</dbReference>
<dbReference type="GO" id="GO:0042025">
    <property type="term" value="C:host cell nucleus"/>
    <property type="evidence" value="ECO:0007669"/>
    <property type="project" value="UniProtKB-SubCell"/>
</dbReference>
<dbReference type="FunFam" id="2.40.10.10:FF:000020">
    <property type="entry name" value="Genome polyprotein"/>
    <property type="match status" value="1"/>
</dbReference>
<keyword evidence="17" id="KW-0597">Phosphoprotein</keyword>
<evidence type="ECO:0000256" key="45">
    <source>
        <dbReference type="ARBA" id="ARBA00022890"/>
    </source>
</evidence>
<evidence type="ECO:0000256" key="14">
    <source>
        <dbReference type="ARBA" id="ARBA00022484"/>
    </source>
</evidence>
<dbReference type="FunFam" id="1.20.960.20:FF:000001">
    <property type="entry name" value="Genome polyprotein"/>
    <property type="match status" value="1"/>
</dbReference>
<dbReference type="PROSITE" id="PS51874">
    <property type="entry name" value="PCV_3C_PRO"/>
    <property type="match status" value="1"/>
</dbReference>
<evidence type="ECO:0000256" key="60">
    <source>
        <dbReference type="ARBA" id="ARBA00023303"/>
    </source>
</evidence>
<sequence>MGAQVSSQKVGAHENSNRAYGGSTINYTTINYYRDSASNAASKQDFSQDPSKFTEPIKDVLIKTSPMLNSPNIEACGYSDRVLQLTLGNSTITTQEAANSVVAYGRWPEYLRDSEANPVDQPTEPDVAACRFYTLDTVSWTKESRGWWWKLPDALRDMGLFGQNMYYHYLGRSGYTVHVQCNASKFHQGALGVFAVPEMCLAGDSNTTTMHTSYQNANPGEKGGTFTGTFTPDDNQTSPARRFCPVDYLFGNGTLLGNAFVFPHQIINLRTNNCATLVLPYVNSLSIDSMVKHNNWGIAILPLAPLNFASESSPEIPITLTIAPMCCEFNGLRNITLPRLQGLPVMNTPGSNQYLTADNFQSPCALPEFDVTPPIDIPGEVKNMMELAEIDTMIPFDLSAKKKNTMEMYRVRLSDKPHTDDPILCLSLSPASDPRLSHTMLGEILNYYTHWAGSLKFTFLFCGSMMATGKLLVSYAPPGADPPKKRKEAMLGTHVIWDIGLQSSCTMVVPWISNTTYRQTIDDSFTEGGYISVFYQTRIVVPLSTPREMDILGFVSACNDFSVRLLRDTTHIEQKALAQGLGQMLESMIDNTVRETVGAATSRDALPNTEASGPAHSKEIPALTAVETGATNPLVPSDTVQTRHVVQHRSRSESSIESFFARGACVAIMTVDNSASIKNKDKLFTVWKITYKDTVQLRRKLEFFTYSRFDMEFTFVVTANFTETNNGHALNQVYQIMYVPPGAPVPEKWDDYTWQTSSNPSIFYTYGTAPARISVPYVGISNAYSHFYDGFSKVPLKDQSAALGDSLYGAASLNDFGILAVRVVNDHNPTKVTSKIRVYLKPKHIRVWCPRPPRAVAYYGPGVDYKDGTLTPLSTKDLTTYGFGHQNKAVYTAGYKICNYHLATQEDLQNAVNVMWNRDLLVTESRAQGTDSIARCNCNAGVYYCESRRKYYPVSFVGPTFQYMEANNYYPARYQSHMLIGHGFASPGDCGGILRCHHGVIGIITAGGEGLVAFTDIRDLYAYEEEAMEQGITNYIESLGAAFGSGFTQQIGDKITELTNMVTSTITEKLLKNLIKIISSLVIITRNYEDTTTVLATLALLGCDASPWQWLRKKACDVLEIPYVTKQGDSWLKKFTEACNAAKGLEWVSNKISKFIDWLKEKIIPQARDKLEFVTKLRQLEMLENQISTIHQSCPSQEHQEILFNNVRWLSIQSKRFAPLYAVEAKRIQKLEHTINNYIQFKSKHRIEPVCLLVHGSPGTGKSVATNLIARAIAERENTSTYSLPPDPSHFDGYKQQGVVIMDDLNQNPDGADMKLFCQMVSTVEFIPPMASLEEKGILFTSNYVLASTNSSRISPPTVAHSDALARRFAFDMDIQVMNEYSRDGKLNMAMATEMCKNCHQPANFKRCCPLVCGKAIQLMDKSSRVRYSIDQITTMIINERNRRSNIGNCMEALFQGPLQYKDLKIDIKTSPPPECINDLLQAVDSQEVRDYCEKKGWIVNITSQVQTERNINRAMTILQAVTTFAAVAGVVYVMYKLFAGHQGAYTGLPNKKPNVPTIRTAKVQGPGFDYAVAMAKRNIVTATTSKGEFTMLGVHDNVAILPTHASPGESIVIDGKEVEILDAKALEDQAGTNLEITIITLKRNEKFRDIRPHIPTQITETNDGVLIVNTSKYPNMYVPVGAVTEQGYLNLGGRQTARTLMYNFPTRAGQCGGVITCTGKVIGMHVGGNGSHGFAAALKRSYFTQSQGEIQWMRSSKEVGYPIINAPSKTKLEPSAFHYVFEGVKEPAVLTKNDPRLKTNFEEAIFSKYVGNKITEVDEHMKEAVDHYAGQLMSLDINTEQMCLEDAMYGTDGLEALDLSTSAGYPYVAMGKKKRDILNKQTRDTKEMQKLLDTYGINLPLVTYVKDELRSKTKVEQGKSRLIEASSLNDSVAMRMAFGNLYAAFHKNPGVITGSAVGCDPDLFWSKIPVLMEEKLFAFDYTGYDASLSPAWFEALKMVLEKIGFGDRVDYIDYLNHSHHLYKNKTYCVKGGMPSGCSGTSIFNSMINNLIIRTLLLKTYKGIDLDHLKMIAYGDDVIASYPHEVDASLLAQSGKDYGLTMTPADKSAIFETVTWENVTFLKRFFRADEKYPFLIHPVMPMKEIHESIRWTKDPRNTQDHVRSLCLLAWHNGEEEYNKFLAKIRSVPIGRALLLPEYSTLYRRWLDSF</sequence>
<dbReference type="GO" id="GO:0075509">
    <property type="term" value="P:endocytosis involved in viral entry into host cell"/>
    <property type="evidence" value="ECO:0007669"/>
    <property type="project" value="UniProtKB-KW"/>
</dbReference>
<evidence type="ECO:0000259" key="71">
    <source>
        <dbReference type="PROSITE" id="PS50507"/>
    </source>
</evidence>
<evidence type="ECO:0000256" key="27">
    <source>
        <dbReference type="ARBA" id="ARBA00022706"/>
    </source>
</evidence>
<evidence type="ECO:0000256" key="2">
    <source>
        <dbReference type="ARBA" id="ARBA00004147"/>
    </source>
</evidence>
<evidence type="ECO:0000256" key="3">
    <source>
        <dbReference type="ARBA" id="ARBA00004295"/>
    </source>
</evidence>
<evidence type="ECO:0000256" key="51">
    <source>
        <dbReference type="ARBA" id="ARBA00023090"/>
    </source>
</evidence>
<dbReference type="FunFam" id="2.40.10.10:FF:000018">
    <property type="entry name" value="Genome polyprotein"/>
    <property type="match status" value="1"/>
</dbReference>
<comment type="function">
    <text evidence="70">Protein 3CD: Involved in the viral replication complex and viral polypeptide maturation. It exhibits protease activity with a specificity and catalytic efficiency that is different from protease 3C. Protein 3CD lacks polymerase activity. Protein 3CD binds to the 5'UTR of the viral genome.</text>
</comment>
<evidence type="ECO:0000256" key="67">
    <source>
        <dbReference type="ARBA" id="ARBA00049974"/>
    </source>
</evidence>
<dbReference type="CDD" id="cd23213">
    <property type="entry name" value="Enterovirus_RdRp"/>
    <property type="match status" value="1"/>
</dbReference>
<evidence type="ECO:0000256" key="24">
    <source>
        <dbReference type="ARBA" id="ARBA00022670"/>
    </source>
</evidence>
<evidence type="ECO:0000256" key="42">
    <source>
        <dbReference type="ARBA" id="ARBA00022844"/>
    </source>
</evidence>
<comment type="function">
    <text evidence="70">RNA-directed RNA polymerase: Replicates the viral genomic RNA on the surface of intracellular membranes. May form linear arrays of subunits that propagate along a strong head-to-tail interaction called interface-I. Covalently attaches UMP to a tyrosine of VPg, which is used to prime RNA synthesis. The positive stranded RNA genome is first replicated at virus induced membranous vesicles, creating a dsRNA genomic replication form. This dsRNA is then used as template to synthesize positive stranded RNA genomes. ss(+)RNA genomes are either translated, replicated or encapsidated.</text>
</comment>
<evidence type="ECO:0000256" key="6">
    <source>
        <dbReference type="ARBA" id="ARBA00011124"/>
    </source>
</evidence>
<evidence type="ECO:0000256" key="15">
    <source>
        <dbReference type="ARBA" id="ARBA00022488"/>
    </source>
</evidence>
<keyword evidence="31 70" id="KW-0547">Nucleotide-binding</keyword>
<keyword evidence="48 70" id="KW-1182">Viral ion channel</keyword>
<comment type="function">
    <text evidence="70">Viral protein genome-linked: acts as a primer for viral RNA replication and remains covalently bound to viral genomic RNA. VPg is uridylylated prior to priming replication into VPg-pUpU. The oriI viral genomic sequence may act as a template for this. The VPg-pUpU is then used as primer on the genomic RNA poly(A) by the RNA-dependent RNA polymerase to replicate the viral genome.</text>
</comment>
<dbReference type="GO" id="GO:0008270">
    <property type="term" value="F:zinc ion binding"/>
    <property type="evidence" value="ECO:0007669"/>
    <property type="project" value="UniProtKB-KW"/>
</dbReference>
<dbReference type="InterPro" id="IPR043128">
    <property type="entry name" value="Rev_trsase/Diguanyl_cyclase"/>
</dbReference>
<keyword evidence="55 70" id="KW-1262">Eukaryotic host gene expression shutoff by virus</keyword>
<evidence type="ECO:0000256" key="20">
    <source>
        <dbReference type="ARBA" id="ARBA00022562"/>
    </source>
</evidence>
<comment type="catalytic activity">
    <reaction evidence="61 70">
        <text>Selective cleavage of Tyr-|-Gly bond in the picornavirus polyprotein.</text>
        <dbReference type="EC" id="3.4.22.29"/>
    </reaction>
</comment>
<dbReference type="Pfam" id="PF02226">
    <property type="entry name" value="Pico_P1A"/>
    <property type="match status" value="1"/>
</dbReference>
<keyword evidence="33 70" id="KW-0378">Hydrolase</keyword>
<dbReference type="GO" id="GO:0006351">
    <property type="term" value="P:DNA-templated transcription"/>
    <property type="evidence" value="ECO:0007669"/>
    <property type="project" value="InterPro"/>
</dbReference>
<dbReference type="InterPro" id="IPR000199">
    <property type="entry name" value="Peptidase_C3A/C3B_picornavir"/>
</dbReference>
<evidence type="ECO:0000256" key="10">
    <source>
        <dbReference type="ARBA" id="ARBA00011647"/>
    </source>
</evidence>
<comment type="cofactor">
    <cofactor evidence="1">
        <name>Mg(2+)</name>
        <dbReference type="ChEBI" id="CHEBI:18420"/>
    </cofactor>
</comment>
<comment type="subunit">
    <text evidence="64">Interacts with capsid protein VP0 and capsid protein VP1 to form heterotrimeric protomers. Five protomers subsequently associate to form pentamers which serve as building blocks for the capsid. Interacts with capsid protein VP4 in the mature capsid. Interacts with protein 2C; this interaction may be important for virion morphogenesis.</text>
</comment>
<evidence type="ECO:0000313" key="76">
    <source>
        <dbReference type="Proteomes" id="UP000114836"/>
    </source>
</evidence>
<dbReference type="GO" id="GO:0003968">
    <property type="term" value="F:RNA-directed RNA polymerase activity"/>
    <property type="evidence" value="ECO:0007669"/>
    <property type="project" value="UniProtKB-KW"/>
</dbReference>
<comment type="subunit">
    <text evidence="9">Interacts with capsid protein VP1 and capsid protein VP3 to form heterotrimeric protomers.</text>
</comment>
<evidence type="ECO:0000256" key="41">
    <source>
        <dbReference type="ARBA" id="ARBA00022842"/>
    </source>
</evidence>
<keyword evidence="47 70" id="KW-1190">Host gene expression shutoff by virus</keyword>
<evidence type="ECO:0000256" key="38">
    <source>
        <dbReference type="ARBA" id="ARBA00022813"/>
    </source>
</evidence>
<dbReference type="Pfam" id="PF01552">
    <property type="entry name" value="Pico_P2B"/>
    <property type="match status" value="1"/>
</dbReference>
<keyword evidence="59 70" id="KW-1160">Virus entry into host cell</keyword>
<dbReference type="GO" id="GO:0044162">
    <property type="term" value="C:host cell cytoplasmic vesicle membrane"/>
    <property type="evidence" value="ECO:0007669"/>
    <property type="project" value="UniProtKB-SubCell"/>
</dbReference>
<dbReference type="GO" id="GO:0003723">
    <property type="term" value="F:RNA binding"/>
    <property type="evidence" value="ECO:0007669"/>
    <property type="project" value="UniProtKB-KW"/>
</dbReference>
<comment type="similarity">
    <text evidence="5 70">Belongs to the picornaviruses polyprotein family.</text>
</comment>
<evidence type="ECO:0000256" key="68">
    <source>
        <dbReference type="ARBA" id="ARBA00054285"/>
    </source>
</evidence>
<keyword evidence="49 70" id="KW-1072">Activation of host autophagy by virus</keyword>
<feature type="domain" description="Peptidase C3" evidence="73">
    <location>
        <begin position="1566"/>
        <end position="1744"/>
    </location>
</feature>
<evidence type="ECO:0000256" key="65">
    <source>
        <dbReference type="ARBA" id="ARBA00046779"/>
    </source>
</evidence>
<comment type="subunit">
    <text evidence="63">Homodimer. Interacts with host GBF1. Interacts (via GOLD domain) with host ACBD3 (via GOLD domain); this interaction allows the formation of a viral protein 3A/ACBD3 heterotetramer with a 2:2 stoichiometry, which will stimulate the recruitment of host PI4KB in order to synthesize PI4P at the viral RNA replication sites.</text>
</comment>
<accession>A0A0B4MV28</accession>
<comment type="function">
    <text evidence="70">Capsid protein VP2: Forms an icosahedral capsid of pseudo T=3 symmetry with capsid proteins VP2 and VP3. The capsid is 300 Angstroms in diameter, composed of 60 copies of each capsid protein and enclosing the viral positive strand RNA genome.</text>
</comment>
<evidence type="ECO:0000256" key="23">
    <source>
        <dbReference type="ARBA" id="ARBA00022632"/>
    </source>
</evidence>
<comment type="subcellular location">
    <subcellularLocation>
        <location evidence="3">Host cytoplasmic vesicle membrane</location>
        <topology evidence="3">Peripheral membrane protein</topology>
        <orientation evidence="3">Cytoplasmic side</orientation>
    </subcellularLocation>
    <subcellularLocation>
        <location evidence="2">Host nucleus</location>
    </subcellularLocation>
    <subcellularLocation>
        <location evidence="4">Virion</location>
    </subcellularLocation>
</comment>
<dbReference type="InterPro" id="IPR009003">
    <property type="entry name" value="Peptidase_S1_PA"/>
</dbReference>
<dbReference type="Gene3D" id="2.60.120.20">
    <property type="match status" value="3"/>
</dbReference>
<evidence type="ECO:0000256" key="33">
    <source>
        <dbReference type="ARBA" id="ARBA00022801"/>
    </source>
</evidence>
<evidence type="ECO:0000256" key="18">
    <source>
        <dbReference type="ARBA" id="ARBA00022557"/>
    </source>
</evidence>
<name>A0A0B4MV28_9ENTO</name>
<evidence type="ECO:0000256" key="4">
    <source>
        <dbReference type="ARBA" id="ARBA00004328"/>
    </source>
</evidence>
<evidence type="ECO:0000256" key="5">
    <source>
        <dbReference type="ARBA" id="ARBA00008303"/>
    </source>
</evidence>
<dbReference type="GO" id="GO:0039618">
    <property type="term" value="C:T=pseudo3 icosahedral viral capsid"/>
    <property type="evidence" value="ECO:0007669"/>
    <property type="project" value="UniProtKB-KW"/>
</dbReference>
<dbReference type="Pfam" id="PF00073">
    <property type="entry name" value="Rhv"/>
    <property type="match status" value="3"/>
</dbReference>
<evidence type="ECO:0000256" key="36">
    <source>
        <dbReference type="ARBA" id="ARBA00022807"/>
    </source>
</evidence>
<dbReference type="CDD" id="cd00205">
    <property type="entry name" value="rhv_like"/>
    <property type="match status" value="3"/>
</dbReference>
<keyword evidence="23 70" id="KW-1090">Inhibition of host innate immune response by virus</keyword>
<evidence type="ECO:0000256" key="61">
    <source>
        <dbReference type="ARBA" id="ARBA00024513"/>
    </source>
</evidence>
<evidence type="ECO:0000256" key="48">
    <source>
        <dbReference type="ARBA" id="ARBA00023039"/>
    </source>
</evidence>
<keyword evidence="43 70" id="KW-1043">Host membrane</keyword>
<evidence type="ECO:0000256" key="19">
    <source>
        <dbReference type="ARBA" id="ARBA00022561"/>
    </source>
</evidence>
<evidence type="ECO:0000256" key="21">
    <source>
        <dbReference type="ARBA" id="ARBA00022581"/>
    </source>
</evidence>
<keyword evidence="46 70" id="KW-0693">Viral RNA replication</keyword>
<keyword evidence="26 70" id="KW-0548">Nucleotidyltransferase</keyword>
<keyword evidence="22 70" id="KW-1162">Viral penetration into host cytoplasm</keyword>
<dbReference type="FunFam" id="2.60.120.20:FF:000003">
    <property type="entry name" value="Genome polyprotein"/>
    <property type="match status" value="1"/>
</dbReference>